<keyword evidence="1 4" id="KW-0349">Heme</keyword>
<keyword evidence="3 4" id="KW-0408">Iron</keyword>
<accession>A0ABV8T1H8</accession>
<dbReference type="InterPro" id="IPR050597">
    <property type="entry name" value="Cytochrome_c_Oxidase_Subunit"/>
</dbReference>
<dbReference type="InterPro" id="IPR036909">
    <property type="entry name" value="Cyt_c-like_dom_sf"/>
</dbReference>
<name>A0ABV8T1H8_9GAMM</name>
<gene>
    <name evidence="7" type="ORF">ACFPN2_31790</name>
</gene>
<dbReference type="Proteomes" id="UP001595904">
    <property type="component" value="Unassembled WGS sequence"/>
</dbReference>
<evidence type="ECO:0000313" key="7">
    <source>
        <dbReference type="EMBL" id="MFC4313699.1"/>
    </source>
</evidence>
<dbReference type="Gene3D" id="1.10.760.10">
    <property type="entry name" value="Cytochrome c-like domain"/>
    <property type="match status" value="1"/>
</dbReference>
<dbReference type="PROSITE" id="PS51257">
    <property type="entry name" value="PROKAR_LIPOPROTEIN"/>
    <property type="match status" value="1"/>
</dbReference>
<dbReference type="PANTHER" id="PTHR33751">
    <property type="entry name" value="CBB3-TYPE CYTOCHROME C OXIDASE SUBUNIT FIXP"/>
    <property type="match status" value="1"/>
</dbReference>
<keyword evidence="8" id="KW-1185">Reference proteome</keyword>
<sequence>MKPHSYVTSMAAVVATAMLASCSSKGEQKEVAAAAAPPPAMNTPVVGPVPGPKRAITERVNPFAGDPAAMAQGRQLFVAFNCSGCHGGRAGGGMGPSLRDEVWIYGNKPVDIFNSIAQGRANGMPAWGAVLPEQTIWQLTTYIQSLRTPSEPAAPQS</sequence>
<keyword evidence="5" id="KW-0732">Signal</keyword>
<dbReference type="SUPFAM" id="SSF46626">
    <property type="entry name" value="Cytochrome c"/>
    <property type="match status" value="1"/>
</dbReference>
<keyword evidence="2 4" id="KW-0479">Metal-binding</keyword>
<reference evidence="8" key="1">
    <citation type="journal article" date="2019" name="Int. J. Syst. Evol. Microbiol.">
        <title>The Global Catalogue of Microorganisms (GCM) 10K type strain sequencing project: providing services to taxonomists for standard genome sequencing and annotation.</title>
        <authorList>
            <consortium name="The Broad Institute Genomics Platform"/>
            <consortium name="The Broad Institute Genome Sequencing Center for Infectious Disease"/>
            <person name="Wu L."/>
            <person name="Ma J."/>
        </authorList>
    </citation>
    <scope>NUCLEOTIDE SEQUENCE [LARGE SCALE GENOMIC DNA]</scope>
    <source>
        <strain evidence="8">CGMCC 1.10759</strain>
    </source>
</reference>
<evidence type="ECO:0000259" key="6">
    <source>
        <dbReference type="PROSITE" id="PS51007"/>
    </source>
</evidence>
<protein>
    <submittedName>
        <fullName evidence="7">C-type cytochrome</fullName>
    </submittedName>
</protein>
<proteinExistence type="predicted"/>
<dbReference type="PROSITE" id="PS51007">
    <property type="entry name" value="CYTC"/>
    <property type="match status" value="1"/>
</dbReference>
<evidence type="ECO:0000313" key="8">
    <source>
        <dbReference type="Proteomes" id="UP001595904"/>
    </source>
</evidence>
<evidence type="ECO:0000256" key="4">
    <source>
        <dbReference type="PROSITE-ProRule" id="PRU00433"/>
    </source>
</evidence>
<organism evidence="7 8">
    <name type="scientific">Steroidobacter flavus</name>
    <dbReference type="NCBI Taxonomy" id="1842136"/>
    <lineage>
        <taxon>Bacteria</taxon>
        <taxon>Pseudomonadati</taxon>
        <taxon>Pseudomonadota</taxon>
        <taxon>Gammaproteobacteria</taxon>
        <taxon>Steroidobacterales</taxon>
        <taxon>Steroidobacteraceae</taxon>
        <taxon>Steroidobacter</taxon>
    </lineage>
</organism>
<dbReference type="Pfam" id="PF13442">
    <property type="entry name" value="Cytochrome_CBB3"/>
    <property type="match status" value="1"/>
</dbReference>
<feature type="signal peptide" evidence="5">
    <location>
        <begin position="1"/>
        <end position="26"/>
    </location>
</feature>
<evidence type="ECO:0000256" key="3">
    <source>
        <dbReference type="ARBA" id="ARBA00023004"/>
    </source>
</evidence>
<dbReference type="RefSeq" id="WP_380604247.1">
    <property type="nucleotide sequence ID" value="NZ_JBHSDU010000015.1"/>
</dbReference>
<evidence type="ECO:0000256" key="1">
    <source>
        <dbReference type="ARBA" id="ARBA00022617"/>
    </source>
</evidence>
<dbReference type="PANTHER" id="PTHR33751:SF1">
    <property type="entry name" value="CBB3-TYPE CYTOCHROME C OXIDASE SUBUNIT FIXP"/>
    <property type="match status" value="1"/>
</dbReference>
<feature type="domain" description="Cytochrome c" evidence="6">
    <location>
        <begin position="68"/>
        <end position="147"/>
    </location>
</feature>
<feature type="chain" id="PRO_5045102143" evidence="5">
    <location>
        <begin position="27"/>
        <end position="157"/>
    </location>
</feature>
<dbReference type="InterPro" id="IPR009056">
    <property type="entry name" value="Cyt_c-like_dom"/>
</dbReference>
<evidence type="ECO:0000256" key="5">
    <source>
        <dbReference type="SAM" id="SignalP"/>
    </source>
</evidence>
<comment type="caution">
    <text evidence="7">The sequence shown here is derived from an EMBL/GenBank/DDBJ whole genome shotgun (WGS) entry which is preliminary data.</text>
</comment>
<evidence type="ECO:0000256" key="2">
    <source>
        <dbReference type="ARBA" id="ARBA00022723"/>
    </source>
</evidence>
<dbReference type="EMBL" id="JBHSDU010000015">
    <property type="protein sequence ID" value="MFC4313699.1"/>
    <property type="molecule type" value="Genomic_DNA"/>
</dbReference>